<evidence type="ECO:0000313" key="3">
    <source>
        <dbReference type="Proteomes" id="UP000320672"/>
    </source>
</evidence>
<keyword evidence="3" id="KW-1185">Reference proteome</keyword>
<dbReference type="EMBL" id="CP036262">
    <property type="protein sequence ID" value="QDS96725.1"/>
    <property type="molecule type" value="Genomic_DNA"/>
</dbReference>
<dbReference type="Proteomes" id="UP000320672">
    <property type="component" value="Chromosome"/>
</dbReference>
<proteinExistence type="predicted"/>
<dbReference type="KEGG" id="rml:FF011L_55370"/>
<dbReference type="RefSeq" id="WP_145354812.1">
    <property type="nucleotide sequence ID" value="NZ_CP036262.1"/>
</dbReference>
<dbReference type="OrthoDB" id="21395at2"/>
<sequence>MALGTAFRAFFGSLFNSETSQRVQLALEGESAVSAPEPARIETAPVPPAPLPPARSDAVALLATLQREARLVDLVQEKLDAYSDAQVGAAARPCLLQCASILERVMGLQPVVAGSEGSQVEVPSGASPAAYQWIGEGSGTSGQLVHPGWKASRVDLPEWTGQDADAKIIAPAQIKH</sequence>
<dbReference type="AlphaFoldDB" id="A0A517MPB4"/>
<protein>
    <recommendedName>
        <fullName evidence="1">DUF2760 domain-containing protein</fullName>
    </recommendedName>
</protein>
<organism evidence="2 3">
    <name type="scientific">Roseimaritima multifibrata</name>
    <dbReference type="NCBI Taxonomy" id="1930274"/>
    <lineage>
        <taxon>Bacteria</taxon>
        <taxon>Pseudomonadati</taxon>
        <taxon>Planctomycetota</taxon>
        <taxon>Planctomycetia</taxon>
        <taxon>Pirellulales</taxon>
        <taxon>Pirellulaceae</taxon>
        <taxon>Roseimaritima</taxon>
    </lineage>
</organism>
<gene>
    <name evidence="2" type="ORF">FF011L_55370</name>
</gene>
<dbReference type="InterPro" id="IPR021212">
    <property type="entry name" value="DUF2760"/>
</dbReference>
<evidence type="ECO:0000313" key="2">
    <source>
        <dbReference type="EMBL" id="QDS96725.1"/>
    </source>
</evidence>
<accession>A0A517MPB4</accession>
<feature type="domain" description="DUF2760" evidence="1">
    <location>
        <begin position="56"/>
        <end position="174"/>
    </location>
</feature>
<dbReference type="Pfam" id="PF10816">
    <property type="entry name" value="DUF2760"/>
    <property type="match status" value="1"/>
</dbReference>
<name>A0A517MPB4_9BACT</name>
<reference evidence="2 3" key="1">
    <citation type="submission" date="2019-02" db="EMBL/GenBank/DDBJ databases">
        <title>Deep-cultivation of Planctomycetes and their phenomic and genomic characterization uncovers novel biology.</title>
        <authorList>
            <person name="Wiegand S."/>
            <person name="Jogler M."/>
            <person name="Boedeker C."/>
            <person name="Pinto D."/>
            <person name="Vollmers J."/>
            <person name="Rivas-Marin E."/>
            <person name="Kohn T."/>
            <person name="Peeters S.H."/>
            <person name="Heuer A."/>
            <person name="Rast P."/>
            <person name="Oberbeckmann S."/>
            <person name="Bunk B."/>
            <person name="Jeske O."/>
            <person name="Meyerdierks A."/>
            <person name="Storesund J.E."/>
            <person name="Kallscheuer N."/>
            <person name="Luecker S."/>
            <person name="Lage O.M."/>
            <person name="Pohl T."/>
            <person name="Merkel B.J."/>
            <person name="Hornburger P."/>
            <person name="Mueller R.-W."/>
            <person name="Bruemmer F."/>
            <person name="Labrenz M."/>
            <person name="Spormann A.M."/>
            <person name="Op den Camp H."/>
            <person name="Overmann J."/>
            <person name="Amann R."/>
            <person name="Jetten M.S.M."/>
            <person name="Mascher T."/>
            <person name="Medema M.H."/>
            <person name="Devos D.P."/>
            <person name="Kaster A.-K."/>
            <person name="Ovreas L."/>
            <person name="Rohde M."/>
            <person name="Galperin M.Y."/>
            <person name="Jogler C."/>
        </authorList>
    </citation>
    <scope>NUCLEOTIDE SEQUENCE [LARGE SCALE GENOMIC DNA]</scope>
    <source>
        <strain evidence="2 3">FF011L</strain>
    </source>
</reference>
<evidence type="ECO:0000259" key="1">
    <source>
        <dbReference type="Pfam" id="PF10816"/>
    </source>
</evidence>